<dbReference type="EMBL" id="ML994040">
    <property type="protein sequence ID" value="KAF2200093.1"/>
    <property type="molecule type" value="Genomic_DNA"/>
</dbReference>
<organism evidence="1 2">
    <name type="scientific">Delitschia confertaspora ATCC 74209</name>
    <dbReference type="NCBI Taxonomy" id="1513339"/>
    <lineage>
        <taxon>Eukaryota</taxon>
        <taxon>Fungi</taxon>
        <taxon>Dikarya</taxon>
        <taxon>Ascomycota</taxon>
        <taxon>Pezizomycotina</taxon>
        <taxon>Dothideomycetes</taxon>
        <taxon>Pleosporomycetidae</taxon>
        <taxon>Pleosporales</taxon>
        <taxon>Delitschiaceae</taxon>
        <taxon>Delitschia</taxon>
    </lineage>
</organism>
<gene>
    <name evidence="1" type="ORF">GQ43DRAFT_89652</name>
</gene>
<accession>A0A9P4MUH4</accession>
<evidence type="ECO:0000313" key="2">
    <source>
        <dbReference type="Proteomes" id="UP000799536"/>
    </source>
</evidence>
<keyword evidence="2" id="KW-1185">Reference proteome</keyword>
<protein>
    <submittedName>
        <fullName evidence="1">Uncharacterized protein</fullName>
    </submittedName>
</protein>
<dbReference type="AlphaFoldDB" id="A0A9P4MUH4"/>
<comment type="caution">
    <text evidence="1">The sequence shown here is derived from an EMBL/GenBank/DDBJ whole genome shotgun (WGS) entry which is preliminary data.</text>
</comment>
<reference evidence="1" key="1">
    <citation type="journal article" date="2020" name="Stud. Mycol.">
        <title>101 Dothideomycetes genomes: a test case for predicting lifestyles and emergence of pathogens.</title>
        <authorList>
            <person name="Haridas S."/>
            <person name="Albert R."/>
            <person name="Binder M."/>
            <person name="Bloem J."/>
            <person name="Labutti K."/>
            <person name="Salamov A."/>
            <person name="Andreopoulos B."/>
            <person name="Baker S."/>
            <person name="Barry K."/>
            <person name="Bills G."/>
            <person name="Bluhm B."/>
            <person name="Cannon C."/>
            <person name="Castanera R."/>
            <person name="Culley D."/>
            <person name="Daum C."/>
            <person name="Ezra D."/>
            <person name="Gonzalez J."/>
            <person name="Henrissat B."/>
            <person name="Kuo A."/>
            <person name="Liang C."/>
            <person name="Lipzen A."/>
            <person name="Lutzoni F."/>
            <person name="Magnuson J."/>
            <person name="Mondo S."/>
            <person name="Nolan M."/>
            <person name="Ohm R."/>
            <person name="Pangilinan J."/>
            <person name="Park H.-J."/>
            <person name="Ramirez L."/>
            <person name="Alfaro M."/>
            <person name="Sun H."/>
            <person name="Tritt A."/>
            <person name="Yoshinaga Y."/>
            <person name="Zwiers L.-H."/>
            <person name="Turgeon B."/>
            <person name="Goodwin S."/>
            <person name="Spatafora J."/>
            <person name="Crous P."/>
            <person name="Grigoriev I."/>
        </authorList>
    </citation>
    <scope>NUCLEOTIDE SEQUENCE</scope>
    <source>
        <strain evidence="1">ATCC 74209</strain>
    </source>
</reference>
<evidence type="ECO:0000313" key="1">
    <source>
        <dbReference type="EMBL" id="KAF2200093.1"/>
    </source>
</evidence>
<name>A0A9P4MUH4_9PLEO</name>
<proteinExistence type="predicted"/>
<dbReference type="Proteomes" id="UP000799536">
    <property type="component" value="Unassembled WGS sequence"/>
</dbReference>
<sequence>MFQFSLVYFYSSPSSYFLAFLALSSCLGDRVRARIPRTKISPQYSSSGRTYARGLGSGAGQTECEQIEREDVFRRVDTDQE</sequence>